<comment type="caution">
    <text evidence="1">The sequence shown here is derived from an EMBL/GenBank/DDBJ whole genome shotgun (WGS) entry which is preliminary data.</text>
</comment>
<protein>
    <submittedName>
        <fullName evidence="1">RNA-directed DNA polymerase</fullName>
        <ecNumber evidence="1">2.7.7.49</ecNumber>
    </submittedName>
</protein>
<name>A0ACC6IV92_9FLAO</name>
<keyword evidence="2" id="KW-1185">Reference proteome</keyword>
<sequence length="347" mass="40755">MDYKTYSERFKIEAYNVGYSESSVALCLNYAKILFDKNLPVIYNVTHLSNLTGIKKNYIIQAATVSKHSHAYYRDFSIAKKKKGERRFISEPLPNLKQIQYWILNNILYQVKVSPYAKAYIKNFGLKQNLRFHKNKKKVLNLDIENFFSAIEFEKVEKVFLNLGYSNTVSKTLSKLCTLKEQLPQGSPTSPYLSNIIMMSFDTEVSLFAKNLNISYTRYADDLTFSGDFDENLVEDFIETKLLEIGFTLNRNKKKLMYDSQRQIVTGVVVNKKIQLSKEQRKKLRQIHYYIKRFGIESHLERQKLSKKKYLSKILGQINFGLYLNKQDKNLLEMKACILKYKKEFDL</sequence>
<keyword evidence="1" id="KW-0695">RNA-directed DNA polymerase</keyword>
<dbReference type="EMBL" id="JAVDRG010000003">
    <property type="protein sequence ID" value="MDR6441572.1"/>
    <property type="molecule type" value="Genomic_DNA"/>
</dbReference>
<proteinExistence type="predicted"/>
<evidence type="ECO:0000313" key="2">
    <source>
        <dbReference type="Proteomes" id="UP001184376"/>
    </source>
</evidence>
<organism evidence="1 2">
    <name type="scientific">Chryseobacterium bernardetii</name>
    <dbReference type="NCBI Taxonomy" id="1241978"/>
    <lineage>
        <taxon>Bacteria</taxon>
        <taxon>Pseudomonadati</taxon>
        <taxon>Bacteroidota</taxon>
        <taxon>Flavobacteriia</taxon>
        <taxon>Flavobacteriales</taxon>
        <taxon>Weeksellaceae</taxon>
        <taxon>Chryseobacterium group</taxon>
        <taxon>Chryseobacterium</taxon>
    </lineage>
</organism>
<gene>
    <name evidence="1" type="ORF">J2795_002278</name>
</gene>
<accession>A0ACC6IV92</accession>
<evidence type="ECO:0000313" key="1">
    <source>
        <dbReference type="EMBL" id="MDR6441572.1"/>
    </source>
</evidence>
<dbReference type="Proteomes" id="UP001184376">
    <property type="component" value="Unassembled WGS sequence"/>
</dbReference>
<keyword evidence="1" id="KW-0548">Nucleotidyltransferase</keyword>
<keyword evidence="1" id="KW-0808">Transferase</keyword>
<dbReference type="EC" id="2.7.7.49" evidence="1"/>
<reference evidence="1" key="1">
    <citation type="submission" date="2023-07" db="EMBL/GenBank/DDBJ databases">
        <title>Sorghum-associated microbial communities from plants grown in Nebraska, USA.</title>
        <authorList>
            <person name="Schachtman D."/>
        </authorList>
    </citation>
    <scope>NUCLEOTIDE SEQUENCE</scope>
    <source>
        <strain evidence="1">DS1280</strain>
    </source>
</reference>